<evidence type="ECO:0000256" key="2">
    <source>
        <dbReference type="ARBA" id="ARBA00022603"/>
    </source>
</evidence>
<dbReference type="Pfam" id="PF25371">
    <property type="entry name" value="DUF7884"/>
    <property type="match status" value="1"/>
</dbReference>
<protein>
    <submittedName>
        <fullName evidence="7">Cyclopropane-fatty-acyl-phospholipid synthase</fullName>
    </submittedName>
</protein>
<evidence type="ECO:0000259" key="6">
    <source>
        <dbReference type="Pfam" id="PF25371"/>
    </source>
</evidence>
<name>W4RQ86_9BACI</name>
<keyword evidence="8" id="KW-1185">Reference proteome</keyword>
<dbReference type="InterPro" id="IPR050723">
    <property type="entry name" value="CFA/CMAS"/>
</dbReference>
<sequence>MQKNILHTLFQRMNPEFAFAVEYWDGKTEQYGQGDVQLKIKIGEKVPLTRLMNEPSLTFGEAYMNGDIEIDGKIEDLINLAHSNKQLLWTKNLPNLPKLSFKKAKSNIEHHYDIGNDFYSIWLDETMSYSCAYFKDENDSLDQAQINKIDHVLKKLQLKPGETLLDIGSGWGWLIIRAAQLYGVQAHGVTLSEEQYTKTNERIKSLGLEQQVQVTLSDYRELPKQNLCFDKIASVGMFEHVGRDNYPVFMETVNSLLKDKGVMLLHTITHQTEEPGDPWIQKYIFPGGYIPSVREIISLLPEYNYHLIDVENLRLHYAKTLDNWSSRFEEHLDEVREMYDETFIRMWRLYLQSSAAFFRNGGLGLHQILFTKGVNNDLEQTRAFLYK</sequence>
<dbReference type="Proteomes" id="UP000018949">
    <property type="component" value="Unassembled WGS sequence"/>
</dbReference>
<keyword evidence="2" id="KW-0489">Methyltransferase</keyword>
<evidence type="ECO:0000256" key="5">
    <source>
        <dbReference type="ARBA" id="ARBA00023098"/>
    </source>
</evidence>
<dbReference type="GO" id="GO:0008610">
    <property type="term" value="P:lipid biosynthetic process"/>
    <property type="evidence" value="ECO:0007669"/>
    <property type="project" value="InterPro"/>
</dbReference>
<accession>W4RQ86</accession>
<evidence type="ECO:0000256" key="3">
    <source>
        <dbReference type="ARBA" id="ARBA00022679"/>
    </source>
</evidence>
<dbReference type="SUPFAM" id="SSF53335">
    <property type="entry name" value="S-adenosyl-L-methionine-dependent methyltransferases"/>
    <property type="match status" value="1"/>
</dbReference>
<proteinExistence type="inferred from homology"/>
<evidence type="ECO:0000256" key="4">
    <source>
        <dbReference type="ARBA" id="ARBA00022691"/>
    </source>
</evidence>
<dbReference type="InterPro" id="IPR057206">
    <property type="entry name" value="DUF7884"/>
</dbReference>
<feature type="domain" description="DUF7884" evidence="6">
    <location>
        <begin position="6"/>
        <end position="88"/>
    </location>
</feature>
<dbReference type="PANTHER" id="PTHR43667:SF1">
    <property type="entry name" value="CYCLOPROPANE-FATTY-ACYL-PHOSPHOLIPID SYNTHASE"/>
    <property type="match status" value="1"/>
</dbReference>
<evidence type="ECO:0000256" key="1">
    <source>
        <dbReference type="ARBA" id="ARBA00010815"/>
    </source>
</evidence>
<evidence type="ECO:0000313" key="7">
    <source>
        <dbReference type="EMBL" id="GAE45774.1"/>
    </source>
</evidence>
<gene>
    <name evidence="7" type="ORF">JCM21738_2616</name>
</gene>
<dbReference type="EMBL" id="BAUW01000029">
    <property type="protein sequence ID" value="GAE45774.1"/>
    <property type="molecule type" value="Genomic_DNA"/>
</dbReference>
<dbReference type="eggNOG" id="COG2230">
    <property type="taxonomic scope" value="Bacteria"/>
</dbReference>
<dbReference type="GO" id="GO:0032259">
    <property type="term" value="P:methylation"/>
    <property type="evidence" value="ECO:0007669"/>
    <property type="project" value="UniProtKB-KW"/>
</dbReference>
<dbReference type="InterPro" id="IPR003333">
    <property type="entry name" value="CMAS"/>
</dbReference>
<dbReference type="PIRSF" id="PIRSF003085">
    <property type="entry name" value="CMAS"/>
    <property type="match status" value="1"/>
</dbReference>
<keyword evidence="4" id="KW-0949">S-adenosyl-L-methionine</keyword>
<evidence type="ECO:0000313" key="8">
    <source>
        <dbReference type="Proteomes" id="UP000018949"/>
    </source>
</evidence>
<dbReference type="InterPro" id="IPR029063">
    <property type="entry name" value="SAM-dependent_MTases_sf"/>
</dbReference>
<dbReference type="GO" id="GO:0008168">
    <property type="term" value="F:methyltransferase activity"/>
    <property type="evidence" value="ECO:0007669"/>
    <property type="project" value="UniProtKB-KW"/>
</dbReference>
<comment type="caution">
    <text evidence="7">The sequence shown here is derived from an EMBL/GenBank/DDBJ whole genome shotgun (WGS) entry which is preliminary data.</text>
</comment>
<reference evidence="7 8" key="1">
    <citation type="submission" date="2013-12" db="EMBL/GenBank/DDBJ databases">
        <title>NBRP : Genome information of microbial organism related human and environment.</title>
        <authorList>
            <person name="Hattori M."/>
            <person name="Oshima K."/>
            <person name="Inaba H."/>
            <person name="Suda W."/>
            <person name="Sakamoto M."/>
            <person name="Iino T."/>
            <person name="Kitahara M."/>
            <person name="Oshida Y."/>
            <person name="Iida T."/>
            <person name="Kudo T."/>
            <person name="Itoh T."/>
            <person name="Ahmed I."/>
            <person name="Ohkuma M."/>
        </authorList>
    </citation>
    <scope>NUCLEOTIDE SEQUENCE [LARGE SCALE GENOMIC DNA]</scope>
    <source>
        <strain evidence="7 8">JCM 21738</strain>
    </source>
</reference>
<keyword evidence="5" id="KW-0443">Lipid metabolism</keyword>
<dbReference type="RefSeq" id="WP_023625992.1">
    <property type="nucleotide sequence ID" value="NZ_BAUW01000029.1"/>
</dbReference>
<dbReference type="CDD" id="cd02440">
    <property type="entry name" value="AdoMet_MTases"/>
    <property type="match status" value="1"/>
</dbReference>
<dbReference type="Pfam" id="PF02353">
    <property type="entry name" value="CMAS"/>
    <property type="match status" value="1"/>
</dbReference>
<organism evidence="7 8">
    <name type="scientific">Mesobacillus boroniphilus JCM 21738</name>
    <dbReference type="NCBI Taxonomy" id="1294265"/>
    <lineage>
        <taxon>Bacteria</taxon>
        <taxon>Bacillati</taxon>
        <taxon>Bacillota</taxon>
        <taxon>Bacilli</taxon>
        <taxon>Bacillales</taxon>
        <taxon>Bacillaceae</taxon>
        <taxon>Mesobacillus</taxon>
    </lineage>
</organism>
<dbReference type="Gene3D" id="3.40.50.150">
    <property type="entry name" value="Vaccinia Virus protein VP39"/>
    <property type="match status" value="1"/>
</dbReference>
<comment type="similarity">
    <text evidence="1">Belongs to the CFA/CMAS family.</text>
</comment>
<dbReference type="AlphaFoldDB" id="W4RQ86"/>
<dbReference type="PANTHER" id="PTHR43667">
    <property type="entry name" value="CYCLOPROPANE-FATTY-ACYL-PHOSPHOLIPID SYNTHASE"/>
    <property type="match status" value="1"/>
</dbReference>
<keyword evidence="3" id="KW-0808">Transferase</keyword>